<dbReference type="InterPro" id="IPR029069">
    <property type="entry name" value="HotDog_dom_sf"/>
</dbReference>
<dbReference type="InterPro" id="IPR006683">
    <property type="entry name" value="Thioestr_dom"/>
</dbReference>
<dbReference type="Proteomes" id="UP000005615">
    <property type="component" value="Unassembled WGS sequence"/>
</dbReference>
<dbReference type="Pfam" id="PF03061">
    <property type="entry name" value="4HBT"/>
    <property type="match status" value="1"/>
</dbReference>
<dbReference type="GO" id="GO:0016020">
    <property type="term" value="C:membrane"/>
    <property type="evidence" value="ECO:0007669"/>
    <property type="project" value="UniProtKB-SubCell"/>
</dbReference>
<comment type="catalytic activity">
    <reaction evidence="13">
        <text>(5Z,8Z,11Z,14Z)-eicosatetraenoyl-CoA + H2O = (5Z,8Z,11Z,14Z)-eicosatetraenoate + CoA + H(+)</text>
        <dbReference type="Rhea" id="RHEA:40151"/>
        <dbReference type="ChEBI" id="CHEBI:15377"/>
        <dbReference type="ChEBI" id="CHEBI:15378"/>
        <dbReference type="ChEBI" id="CHEBI:32395"/>
        <dbReference type="ChEBI" id="CHEBI:57287"/>
        <dbReference type="ChEBI" id="CHEBI:57368"/>
    </reaction>
    <physiologicalReaction direction="left-to-right" evidence="13">
        <dbReference type="Rhea" id="RHEA:40152"/>
    </physiologicalReaction>
</comment>
<evidence type="ECO:0000256" key="14">
    <source>
        <dbReference type="ARBA" id="ARBA00037002"/>
    </source>
</evidence>
<organism evidence="25 26">
    <name type="scientific">Aequoribacter fuscus</name>
    <dbReference type="NCBI Taxonomy" id="2518989"/>
    <lineage>
        <taxon>Bacteria</taxon>
        <taxon>Pseudomonadati</taxon>
        <taxon>Pseudomonadota</taxon>
        <taxon>Gammaproteobacteria</taxon>
        <taxon>Cellvibrionales</taxon>
        <taxon>Halieaceae</taxon>
        <taxon>Aequoribacter</taxon>
    </lineage>
</organism>
<evidence type="ECO:0000256" key="10">
    <source>
        <dbReference type="ARBA" id="ARBA00023098"/>
    </source>
</evidence>
<keyword evidence="5" id="KW-0963">Cytoplasm</keyword>
<evidence type="ECO:0000256" key="5">
    <source>
        <dbReference type="ARBA" id="ARBA00022490"/>
    </source>
</evidence>
<keyword evidence="9" id="KW-0809">Transit peptide</keyword>
<evidence type="ECO:0000256" key="18">
    <source>
        <dbReference type="ARBA" id="ARBA00043210"/>
    </source>
</evidence>
<evidence type="ECO:0000256" key="6">
    <source>
        <dbReference type="ARBA" id="ARBA00022703"/>
    </source>
</evidence>
<evidence type="ECO:0000256" key="19">
    <source>
        <dbReference type="ARBA" id="ARBA00047588"/>
    </source>
</evidence>
<dbReference type="eggNOG" id="COG2050">
    <property type="taxonomic scope" value="Bacteria"/>
</dbReference>
<evidence type="ECO:0000313" key="25">
    <source>
        <dbReference type="EMBL" id="EGG29443.1"/>
    </source>
</evidence>
<comment type="catalytic activity">
    <reaction evidence="20">
        <text>hexadecanoyl-CoA + H2O = hexadecanoate + CoA + H(+)</text>
        <dbReference type="Rhea" id="RHEA:16645"/>
        <dbReference type="ChEBI" id="CHEBI:7896"/>
        <dbReference type="ChEBI" id="CHEBI:15377"/>
        <dbReference type="ChEBI" id="CHEBI:15378"/>
        <dbReference type="ChEBI" id="CHEBI:57287"/>
        <dbReference type="ChEBI" id="CHEBI:57379"/>
        <dbReference type="EC" id="3.1.2.2"/>
    </reaction>
    <physiologicalReaction direction="left-to-right" evidence="20">
        <dbReference type="Rhea" id="RHEA:16646"/>
    </physiologicalReaction>
</comment>
<evidence type="ECO:0000256" key="2">
    <source>
        <dbReference type="ARBA" id="ARBA00004496"/>
    </source>
</evidence>
<evidence type="ECO:0000256" key="22">
    <source>
        <dbReference type="ARBA" id="ARBA00048074"/>
    </source>
</evidence>
<dbReference type="GO" id="GO:0006631">
    <property type="term" value="P:fatty acid metabolic process"/>
    <property type="evidence" value="ECO:0007669"/>
    <property type="project" value="UniProtKB-KW"/>
</dbReference>
<comment type="caution">
    <text evidence="25">The sequence shown here is derived from an EMBL/GenBank/DDBJ whole genome shotgun (WGS) entry which is preliminary data.</text>
</comment>
<reference evidence="25 26" key="1">
    <citation type="journal article" date="2011" name="J. Bacteriol.">
        <title>Genome sequence of strain IMCC3088, a proteorhodopsin-containing marine bacterium belonging to the OM60/NOR5 clade.</title>
        <authorList>
            <person name="Jang Y."/>
            <person name="Oh H.M."/>
            <person name="Kang I."/>
            <person name="Lee K."/>
            <person name="Yang S.J."/>
            <person name="Cho J.C."/>
        </authorList>
    </citation>
    <scope>NUCLEOTIDE SEQUENCE [LARGE SCALE GENOMIC DNA]</scope>
    <source>
        <strain evidence="25 26">IMCC3088</strain>
    </source>
</reference>
<comment type="catalytic activity">
    <reaction evidence="22">
        <text>dodecanoyl-CoA + H2O = dodecanoate + CoA + H(+)</text>
        <dbReference type="Rhea" id="RHEA:30135"/>
        <dbReference type="ChEBI" id="CHEBI:15377"/>
        <dbReference type="ChEBI" id="CHEBI:15378"/>
        <dbReference type="ChEBI" id="CHEBI:18262"/>
        <dbReference type="ChEBI" id="CHEBI:57287"/>
        <dbReference type="ChEBI" id="CHEBI:57375"/>
    </reaction>
    <physiologicalReaction direction="left-to-right" evidence="22">
        <dbReference type="Rhea" id="RHEA:30136"/>
    </physiologicalReaction>
</comment>
<comment type="catalytic activity">
    <reaction evidence="14">
        <text>(9Z)-octadecenoyl-CoA + H2O = (9Z)-octadecenoate + CoA + H(+)</text>
        <dbReference type="Rhea" id="RHEA:40139"/>
        <dbReference type="ChEBI" id="CHEBI:15377"/>
        <dbReference type="ChEBI" id="CHEBI:15378"/>
        <dbReference type="ChEBI" id="CHEBI:30823"/>
        <dbReference type="ChEBI" id="CHEBI:57287"/>
        <dbReference type="ChEBI" id="CHEBI:57387"/>
    </reaction>
    <physiologicalReaction direction="left-to-right" evidence="14">
        <dbReference type="Rhea" id="RHEA:40140"/>
    </physiologicalReaction>
</comment>
<comment type="catalytic activity">
    <reaction evidence="23">
        <text>tetradecanoyl-CoA + H2O = tetradecanoate + CoA + H(+)</text>
        <dbReference type="Rhea" id="RHEA:40119"/>
        <dbReference type="ChEBI" id="CHEBI:15377"/>
        <dbReference type="ChEBI" id="CHEBI:15378"/>
        <dbReference type="ChEBI" id="CHEBI:30807"/>
        <dbReference type="ChEBI" id="CHEBI:57287"/>
        <dbReference type="ChEBI" id="CHEBI:57385"/>
    </reaction>
    <physiologicalReaction direction="left-to-right" evidence="23">
        <dbReference type="Rhea" id="RHEA:40120"/>
    </physiologicalReaction>
</comment>
<keyword evidence="4" id="KW-1003">Cell membrane</keyword>
<evidence type="ECO:0000256" key="17">
    <source>
        <dbReference type="ARBA" id="ARBA00040123"/>
    </source>
</evidence>
<evidence type="ECO:0000256" key="9">
    <source>
        <dbReference type="ARBA" id="ARBA00022946"/>
    </source>
</evidence>
<dbReference type="InterPro" id="IPR052365">
    <property type="entry name" value="THEM4/THEM5_acyl-CoA_thioest"/>
</dbReference>
<dbReference type="EMBL" id="AEIG01000050">
    <property type="protein sequence ID" value="EGG29443.1"/>
    <property type="molecule type" value="Genomic_DNA"/>
</dbReference>
<dbReference type="CDD" id="cd03443">
    <property type="entry name" value="PaaI_thioesterase"/>
    <property type="match status" value="1"/>
</dbReference>
<feature type="domain" description="Thioesterase" evidence="24">
    <location>
        <begin position="117"/>
        <end position="188"/>
    </location>
</feature>
<keyword evidence="10" id="KW-0443">Lipid metabolism</keyword>
<evidence type="ECO:0000256" key="23">
    <source>
        <dbReference type="ARBA" id="ARBA00048180"/>
    </source>
</evidence>
<dbReference type="GO" id="GO:0005737">
    <property type="term" value="C:cytoplasm"/>
    <property type="evidence" value="ECO:0007669"/>
    <property type="project" value="UniProtKB-SubCell"/>
</dbReference>
<dbReference type="GO" id="GO:0016790">
    <property type="term" value="F:thiolester hydrolase activity"/>
    <property type="evidence" value="ECO:0007669"/>
    <property type="project" value="UniProtKB-ARBA"/>
</dbReference>
<comment type="subcellular location">
    <subcellularLocation>
        <location evidence="3">Cell projection</location>
        <location evidence="3">Ruffle membrane</location>
    </subcellularLocation>
    <subcellularLocation>
        <location evidence="2">Cytoplasm</location>
    </subcellularLocation>
    <subcellularLocation>
        <location evidence="1">Membrane</location>
        <topology evidence="1">Peripheral membrane protein</topology>
    </subcellularLocation>
</comment>
<evidence type="ECO:0000256" key="12">
    <source>
        <dbReference type="ARBA" id="ARBA00023273"/>
    </source>
</evidence>
<dbReference type="Gene3D" id="3.10.129.10">
    <property type="entry name" value="Hotdog Thioesterase"/>
    <property type="match status" value="1"/>
</dbReference>
<sequence length="202" mass="22113">MKENPNFTSEQRQALQHVAQELRLVLEHMTTLNGTADELDAIADQVKALSDAMAPMTGNKALEHFALEWGDDLNSPLPMSPITGRYHPVAPPVELSMVGNTLVGTVTLNKVYEGGPGWVHGSWIAAIYDQLLAFAGIFNKTGGPTASLTVDFMKPTPINTPLRFEATIDSVADKKIYMSGRCYCEGQLVTKCEALFIQQSFR</sequence>
<evidence type="ECO:0000256" key="1">
    <source>
        <dbReference type="ARBA" id="ARBA00004170"/>
    </source>
</evidence>
<evidence type="ECO:0000256" key="3">
    <source>
        <dbReference type="ARBA" id="ARBA00004632"/>
    </source>
</evidence>
<evidence type="ECO:0000259" key="24">
    <source>
        <dbReference type="Pfam" id="PF03061"/>
    </source>
</evidence>
<comment type="catalytic activity">
    <reaction evidence="19">
        <text>octanoyl-CoA + H2O = octanoate + CoA + H(+)</text>
        <dbReference type="Rhea" id="RHEA:30143"/>
        <dbReference type="ChEBI" id="CHEBI:15377"/>
        <dbReference type="ChEBI" id="CHEBI:15378"/>
        <dbReference type="ChEBI" id="CHEBI:25646"/>
        <dbReference type="ChEBI" id="CHEBI:57287"/>
        <dbReference type="ChEBI" id="CHEBI:57386"/>
    </reaction>
    <physiologicalReaction direction="left-to-right" evidence="19">
        <dbReference type="Rhea" id="RHEA:30144"/>
    </physiologicalReaction>
</comment>
<dbReference type="EC" id="3.1.2.2" evidence="16"/>
<keyword evidence="8" id="KW-0276">Fatty acid metabolism</keyword>
<keyword evidence="6" id="KW-0053">Apoptosis</keyword>
<evidence type="ECO:0000256" key="11">
    <source>
        <dbReference type="ARBA" id="ARBA00023136"/>
    </source>
</evidence>
<keyword evidence="26" id="KW-1185">Reference proteome</keyword>
<name>F3L2G4_9GAMM</name>
<evidence type="ECO:0000256" key="8">
    <source>
        <dbReference type="ARBA" id="ARBA00022832"/>
    </source>
</evidence>
<gene>
    <name evidence="25" type="ORF">IMCC3088_1737</name>
</gene>
<keyword evidence="12" id="KW-0966">Cell projection</keyword>
<evidence type="ECO:0000256" key="16">
    <source>
        <dbReference type="ARBA" id="ARBA00038848"/>
    </source>
</evidence>
<dbReference type="OrthoDB" id="5242242at2"/>
<comment type="similarity">
    <text evidence="15">Belongs to the THEM4/THEM5 thioesterase family.</text>
</comment>
<evidence type="ECO:0000256" key="13">
    <source>
        <dbReference type="ARBA" id="ARBA00035852"/>
    </source>
</evidence>
<evidence type="ECO:0000256" key="4">
    <source>
        <dbReference type="ARBA" id="ARBA00022475"/>
    </source>
</evidence>
<accession>F3L2G4</accession>
<dbReference type="SUPFAM" id="SSF54637">
    <property type="entry name" value="Thioesterase/thiol ester dehydrase-isomerase"/>
    <property type="match status" value="1"/>
</dbReference>
<proteinExistence type="inferred from homology"/>
<evidence type="ECO:0000256" key="15">
    <source>
        <dbReference type="ARBA" id="ARBA00038456"/>
    </source>
</evidence>
<comment type="catalytic activity">
    <reaction evidence="21">
        <text>decanoyl-CoA + H2O = decanoate + CoA + H(+)</text>
        <dbReference type="Rhea" id="RHEA:40059"/>
        <dbReference type="ChEBI" id="CHEBI:15377"/>
        <dbReference type="ChEBI" id="CHEBI:15378"/>
        <dbReference type="ChEBI" id="CHEBI:27689"/>
        <dbReference type="ChEBI" id="CHEBI:57287"/>
        <dbReference type="ChEBI" id="CHEBI:61430"/>
    </reaction>
    <physiologicalReaction direction="left-to-right" evidence="21">
        <dbReference type="Rhea" id="RHEA:40060"/>
    </physiologicalReaction>
</comment>
<protein>
    <recommendedName>
        <fullName evidence="17">Acyl-coenzyme A thioesterase THEM4</fullName>
        <ecNumber evidence="16">3.1.2.2</ecNumber>
    </recommendedName>
    <alternativeName>
        <fullName evidence="18">Thioesterase superfamily member 4</fullName>
    </alternativeName>
</protein>
<dbReference type="AlphaFoldDB" id="F3L2G4"/>
<keyword evidence="11" id="KW-0472">Membrane</keyword>
<evidence type="ECO:0000256" key="20">
    <source>
        <dbReference type="ARBA" id="ARBA00047734"/>
    </source>
</evidence>
<dbReference type="STRING" id="2518989.IMCC3088_1737"/>
<evidence type="ECO:0000256" key="7">
    <source>
        <dbReference type="ARBA" id="ARBA00022801"/>
    </source>
</evidence>
<evidence type="ECO:0000256" key="21">
    <source>
        <dbReference type="ARBA" id="ARBA00047969"/>
    </source>
</evidence>
<dbReference type="RefSeq" id="WP_009575970.1">
    <property type="nucleotide sequence ID" value="NZ_CP036423.1"/>
</dbReference>
<keyword evidence="7" id="KW-0378">Hydrolase</keyword>
<evidence type="ECO:0000313" key="26">
    <source>
        <dbReference type="Proteomes" id="UP000005615"/>
    </source>
</evidence>
<dbReference type="PANTHER" id="PTHR12418:SF19">
    <property type="entry name" value="ACYL-COENZYME A THIOESTERASE THEM4"/>
    <property type="match status" value="1"/>
</dbReference>
<dbReference type="PANTHER" id="PTHR12418">
    <property type="entry name" value="ACYL-COENZYME A THIOESTERASE THEM4"/>
    <property type="match status" value="1"/>
</dbReference>